<evidence type="ECO:0000313" key="3">
    <source>
        <dbReference type="Proteomes" id="UP000253517"/>
    </source>
</evidence>
<dbReference type="PANTHER" id="PTHR34385">
    <property type="entry name" value="D-ALANYL-D-ALANINE CARBOXYPEPTIDASE"/>
    <property type="match status" value="1"/>
</dbReference>
<reference evidence="2 3" key="1">
    <citation type="submission" date="2018-07" db="EMBL/GenBank/DDBJ databases">
        <title>Genomic Encyclopedia of Type Strains, Phase IV (KMG-IV): sequencing the most valuable type-strain genomes for metagenomic binning, comparative biology and taxonomic classification.</title>
        <authorList>
            <person name="Goeker M."/>
        </authorList>
    </citation>
    <scope>NUCLEOTIDE SEQUENCE [LARGE SCALE GENOMIC DNA]</scope>
    <source>
        <strain evidence="2 3">DSM 21410</strain>
    </source>
</reference>
<sequence length="216" mass="25457">MHTAFAQFTKEELTGKFNPESHKDFQRINVEYASHGNHFLRREVAEAFYRMAEAARKDGVKLIIVSSTRNYYRQKTIWENKYSNLSGTPFDRATRILQYSSMPGTSRHHWGTDFDLNSVDPEYFNTPTGQRVYTWLQNNAWKYGFFQPYSAVNQTRDSGYMEEKWHWSYKPLADLFLWAYRMMVSYEDITGFQGAEVAPIIKVIDSHVLSILPDFR</sequence>
<dbReference type="Proteomes" id="UP000253517">
    <property type="component" value="Unassembled WGS sequence"/>
</dbReference>
<evidence type="ECO:0000259" key="1">
    <source>
        <dbReference type="Pfam" id="PF02557"/>
    </source>
</evidence>
<feature type="domain" description="D-alanyl-D-alanine carboxypeptidase-like core" evidence="1">
    <location>
        <begin position="38"/>
        <end position="171"/>
    </location>
</feature>
<dbReference type="RefSeq" id="WP_170125676.1">
    <property type="nucleotide sequence ID" value="NZ_BHZF01000001.1"/>
</dbReference>
<accession>A0A369A7E0</accession>
<evidence type="ECO:0000313" key="2">
    <source>
        <dbReference type="EMBL" id="RCX05270.1"/>
    </source>
</evidence>
<name>A0A369A7E0_9FLAO</name>
<organism evidence="2 3">
    <name type="scientific">Schleiferia thermophila</name>
    <dbReference type="NCBI Taxonomy" id="884107"/>
    <lineage>
        <taxon>Bacteria</taxon>
        <taxon>Pseudomonadati</taxon>
        <taxon>Bacteroidota</taxon>
        <taxon>Flavobacteriia</taxon>
        <taxon>Flavobacteriales</taxon>
        <taxon>Schleiferiaceae</taxon>
        <taxon>Schleiferia</taxon>
    </lineage>
</organism>
<dbReference type="AlphaFoldDB" id="A0A369A7E0"/>
<dbReference type="GO" id="GO:0006508">
    <property type="term" value="P:proteolysis"/>
    <property type="evidence" value="ECO:0007669"/>
    <property type="project" value="InterPro"/>
</dbReference>
<keyword evidence="2" id="KW-0645">Protease</keyword>
<dbReference type="InterPro" id="IPR009045">
    <property type="entry name" value="Zn_M74/Hedgehog-like"/>
</dbReference>
<dbReference type="EMBL" id="QPJS01000001">
    <property type="protein sequence ID" value="RCX05270.1"/>
    <property type="molecule type" value="Genomic_DNA"/>
</dbReference>
<keyword evidence="2" id="KW-0121">Carboxypeptidase</keyword>
<comment type="caution">
    <text evidence="2">The sequence shown here is derived from an EMBL/GenBank/DDBJ whole genome shotgun (WGS) entry which is preliminary data.</text>
</comment>
<protein>
    <submittedName>
        <fullName evidence="2">D-alanyl-D-alanine carboxypeptidase-like protein</fullName>
    </submittedName>
</protein>
<gene>
    <name evidence="2" type="ORF">DES35_101555</name>
</gene>
<dbReference type="PANTHER" id="PTHR34385:SF1">
    <property type="entry name" value="PEPTIDOGLYCAN L-ALANYL-D-GLUTAMATE ENDOPEPTIDASE CWLK"/>
    <property type="match status" value="1"/>
</dbReference>
<dbReference type="Pfam" id="PF02557">
    <property type="entry name" value="VanY"/>
    <property type="match status" value="1"/>
</dbReference>
<dbReference type="InterPro" id="IPR052179">
    <property type="entry name" value="DD-CPase-like"/>
</dbReference>
<keyword evidence="3" id="KW-1185">Reference proteome</keyword>
<dbReference type="Gene3D" id="3.30.1380.10">
    <property type="match status" value="1"/>
</dbReference>
<keyword evidence="2" id="KW-0378">Hydrolase</keyword>
<dbReference type="InterPro" id="IPR003709">
    <property type="entry name" value="VanY-like_core_dom"/>
</dbReference>
<dbReference type="SUPFAM" id="SSF55166">
    <property type="entry name" value="Hedgehog/DD-peptidase"/>
    <property type="match status" value="1"/>
</dbReference>
<dbReference type="CDD" id="cd14847">
    <property type="entry name" value="DD-carboxypeptidase_like"/>
    <property type="match status" value="1"/>
</dbReference>
<proteinExistence type="predicted"/>
<dbReference type="GO" id="GO:0004180">
    <property type="term" value="F:carboxypeptidase activity"/>
    <property type="evidence" value="ECO:0007669"/>
    <property type="project" value="UniProtKB-KW"/>
</dbReference>